<dbReference type="HOGENOM" id="CLU_708952_0_0_1"/>
<keyword evidence="5" id="KW-1185">Reference proteome</keyword>
<feature type="transmembrane region" description="Helical" evidence="3">
    <location>
        <begin position="223"/>
        <end position="241"/>
    </location>
</feature>
<dbReference type="OrthoDB" id="10263751at2759"/>
<protein>
    <submittedName>
        <fullName evidence="4">Uncharacterized protein</fullName>
    </submittedName>
</protein>
<dbReference type="KEGG" id="hir:HETIRDRAFT_459684"/>
<feature type="region of interest" description="Disordered" evidence="2">
    <location>
        <begin position="39"/>
        <end position="107"/>
    </location>
</feature>
<feature type="transmembrane region" description="Helical" evidence="3">
    <location>
        <begin position="194"/>
        <end position="211"/>
    </location>
</feature>
<feature type="transmembrane region" description="Helical" evidence="3">
    <location>
        <begin position="356"/>
        <end position="378"/>
    </location>
</feature>
<dbReference type="PANTHER" id="PTHR42032">
    <property type="entry name" value="YALI0E30679P"/>
    <property type="match status" value="1"/>
</dbReference>
<feature type="region of interest" description="Disordered" evidence="2">
    <location>
        <begin position="1"/>
        <end position="23"/>
    </location>
</feature>
<evidence type="ECO:0000313" key="5">
    <source>
        <dbReference type="Proteomes" id="UP000030671"/>
    </source>
</evidence>
<dbReference type="eggNOG" id="ENOG502RXR7">
    <property type="taxonomic scope" value="Eukaryota"/>
</dbReference>
<dbReference type="GeneID" id="20677013"/>
<dbReference type="PANTHER" id="PTHR42032:SF1">
    <property type="entry name" value="YALI0E30679P"/>
    <property type="match status" value="1"/>
</dbReference>
<feature type="non-terminal residue" evidence="4">
    <location>
        <position position="390"/>
    </location>
</feature>
<evidence type="ECO:0000256" key="1">
    <source>
        <dbReference type="SAM" id="Coils"/>
    </source>
</evidence>
<dbReference type="RefSeq" id="XP_009548270.1">
    <property type="nucleotide sequence ID" value="XM_009549975.1"/>
</dbReference>
<dbReference type="EMBL" id="KI925460">
    <property type="protein sequence ID" value="ETW79707.1"/>
    <property type="molecule type" value="Genomic_DNA"/>
</dbReference>
<keyword evidence="1" id="KW-0175">Coiled coil</keyword>
<evidence type="ECO:0000313" key="4">
    <source>
        <dbReference type="EMBL" id="ETW79707.1"/>
    </source>
</evidence>
<accession>W4K1M4</accession>
<dbReference type="InParanoid" id="W4K1M4"/>
<organism evidence="4 5">
    <name type="scientific">Heterobasidion irregulare (strain TC 32-1)</name>
    <dbReference type="NCBI Taxonomy" id="747525"/>
    <lineage>
        <taxon>Eukaryota</taxon>
        <taxon>Fungi</taxon>
        <taxon>Dikarya</taxon>
        <taxon>Basidiomycota</taxon>
        <taxon>Agaricomycotina</taxon>
        <taxon>Agaricomycetes</taxon>
        <taxon>Russulales</taxon>
        <taxon>Bondarzewiaceae</taxon>
        <taxon>Heterobasidion</taxon>
        <taxon>Heterobasidion annosum species complex</taxon>
    </lineage>
</organism>
<proteinExistence type="predicted"/>
<evidence type="ECO:0000256" key="2">
    <source>
        <dbReference type="SAM" id="MobiDB-lite"/>
    </source>
</evidence>
<evidence type="ECO:0000256" key="3">
    <source>
        <dbReference type="SAM" id="Phobius"/>
    </source>
</evidence>
<sequence>MSITKNRSAIREQQTANESSSVIFHTSVGTAEHLPSKLNLKCADSPHPYSSSSDEGELFSSMSGDDSDSPDLEKRPSPSPKVRRSSQSGPAPMLAETVPTRPPSTSSWTDLDLSVVVALVAPVGNWLTGNDHLKNLFLILLLIVYLHQVIQVPWELYHSARARRPHPSISPYSPQSSMEDLARLASSELRKHELTYLLLSIVAPFLGAHLLRYVLSTLSGTDAISWFSTTLFVLATGIRPWSHLIARLRDRTGALHDTIHYPSPDAQLIADSGMAARVRVEEAYEELSAALEDVEHAVKKRERKAESTRTAYEARLVALEKAMKTAGDKRTDTTHLRLVLLGHTPPSLSHGHPPSYLSSVLIQWIYVLWSVLTLNYAYDSVSPSTRTRHL</sequence>
<feature type="coiled-coil region" evidence="1">
    <location>
        <begin position="277"/>
        <end position="304"/>
    </location>
</feature>
<keyword evidence="3" id="KW-0812">Transmembrane</keyword>
<reference evidence="4 5" key="1">
    <citation type="journal article" date="2012" name="New Phytol.">
        <title>Insight into trade-off between wood decay and parasitism from the genome of a fungal forest pathogen.</title>
        <authorList>
            <person name="Olson A."/>
            <person name="Aerts A."/>
            <person name="Asiegbu F."/>
            <person name="Belbahri L."/>
            <person name="Bouzid O."/>
            <person name="Broberg A."/>
            <person name="Canback B."/>
            <person name="Coutinho P.M."/>
            <person name="Cullen D."/>
            <person name="Dalman K."/>
            <person name="Deflorio G."/>
            <person name="van Diepen L.T."/>
            <person name="Dunand C."/>
            <person name="Duplessis S."/>
            <person name="Durling M."/>
            <person name="Gonthier P."/>
            <person name="Grimwood J."/>
            <person name="Fossdal C.G."/>
            <person name="Hansson D."/>
            <person name="Henrissat B."/>
            <person name="Hietala A."/>
            <person name="Himmelstrand K."/>
            <person name="Hoffmeister D."/>
            <person name="Hogberg N."/>
            <person name="James T.Y."/>
            <person name="Karlsson M."/>
            <person name="Kohler A."/>
            <person name="Kues U."/>
            <person name="Lee Y.H."/>
            <person name="Lin Y.C."/>
            <person name="Lind M."/>
            <person name="Lindquist E."/>
            <person name="Lombard V."/>
            <person name="Lucas S."/>
            <person name="Lunden K."/>
            <person name="Morin E."/>
            <person name="Murat C."/>
            <person name="Park J."/>
            <person name="Raffaello T."/>
            <person name="Rouze P."/>
            <person name="Salamov A."/>
            <person name="Schmutz J."/>
            <person name="Solheim H."/>
            <person name="Stahlberg J."/>
            <person name="Velez H."/>
            <person name="de Vries R.P."/>
            <person name="Wiebenga A."/>
            <person name="Woodward S."/>
            <person name="Yakovlev I."/>
            <person name="Garbelotto M."/>
            <person name="Martin F."/>
            <person name="Grigoriev I.V."/>
            <person name="Stenlid J."/>
        </authorList>
    </citation>
    <scope>NUCLEOTIDE SEQUENCE [LARGE SCALE GENOMIC DNA]</scope>
    <source>
        <strain evidence="4 5">TC 32-1</strain>
    </source>
</reference>
<name>W4K1M4_HETIT</name>
<feature type="transmembrane region" description="Helical" evidence="3">
    <location>
        <begin position="135"/>
        <end position="154"/>
    </location>
</feature>
<keyword evidence="3" id="KW-1133">Transmembrane helix</keyword>
<dbReference type="AlphaFoldDB" id="W4K1M4"/>
<keyword evidence="3" id="KW-0472">Membrane</keyword>
<gene>
    <name evidence="4" type="ORF">HETIRDRAFT_459684</name>
</gene>
<feature type="compositionally biased region" description="Low complexity" evidence="2">
    <location>
        <begin position="50"/>
        <end position="64"/>
    </location>
</feature>
<dbReference type="Proteomes" id="UP000030671">
    <property type="component" value="Unassembled WGS sequence"/>
</dbReference>